<dbReference type="EMBL" id="JAVREN010000076">
    <property type="protein sequence ID" value="MDT0310519.1"/>
    <property type="molecule type" value="Genomic_DNA"/>
</dbReference>
<keyword evidence="3" id="KW-1185">Reference proteome</keyword>
<accession>A0ABU2LG07</accession>
<dbReference type="Proteomes" id="UP001183388">
    <property type="component" value="Unassembled WGS sequence"/>
</dbReference>
<dbReference type="RefSeq" id="WP_311633485.1">
    <property type="nucleotide sequence ID" value="NZ_JAVREN010000076.1"/>
</dbReference>
<comment type="caution">
    <text evidence="2">The sequence shown here is derived from an EMBL/GenBank/DDBJ whole genome shotgun (WGS) entry which is preliminary data.</text>
</comment>
<keyword evidence="1" id="KW-0732">Signal</keyword>
<proteinExistence type="predicted"/>
<reference evidence="3" key="1">
    <citation type="submission" date="2023-07" db="EMBL/GenBank/DDBJ databases">
        <title>30 novel species of actinomycetes from the DSMZ collection.</title>
        <authorList>
            <person name="Nouioui I."/>
        </authorList>
    </citation>
    <scope>NUCLEOTIDE SEQUENCE [LARGE SCALE GENOMIC DNA]</scope>
    <source>
        <strain evidence="3">DSM 44917</strain>
    </source>
</reference>
<feature type="signal peptide" evidence="1">
    <location>
        <begin position="1"/>
        <end position="28"/>
    </location>
</feature>
<feature type="chain" id="PRO_5046353539" evidence="1">
    <location>
        <begin position="29"/>
        <end position="344"/>
    </location>
</feature>
<dbReference type="InterPro" id="IPR006311">
    <property type="entry name" value="TAT_signal"/>
</dbReference>
<gene>
    <name evidence="2" type="ORF">RM780_26755</name>
</gene>
<protein>
    <submittedName>
        <fullName evidence="2">Transcriptional regulator</fullName>
    </submittedName>
</protein>
<evidence type="ECO:0000313" key="2">
    <source>
        <dbReference type="EMBL" id="MDT0310519.1"/>
    </source>
</evidence>
<evidence type="ECO:0000256" key="1">
    <source>
        <dbReference type="SAM" id="SignalP"/>
    </source>
</evidence>
<dbReference type="PROSITE" id="PS51318">
    <property type="entry name" value="TAT"/>
    <property type="match status" value="1"/>
</dbReference>
<organism evidence="2 3">
    <name type="scientific">Streptomyces boetiae</name>
    <dbReference type="NCBI Taxonomy" id="3075541"/>
    <lineage>
        <taxon>Bacteria</taxon>
        <taxon>Bacillati</taxon>
        <taxon>Actinomycetota</taxon>
        <taxon>Actinomycetes</taxon>
        <taxon>Kitasatosporales</taxon>
        <taxon>Streptomycetaceae</taxon>
        <taxon>Streptomyces</taxon>
    </lineage>
</organism>
<sequence length="344" mass="36139">MRRREMMTGALGLGAGLIAASPATPAAAADPAAALERALFDGPSAAPAPLPRLAAALGAARADYEATRYQALAAALPGLIATAEATRDAAAGRAREQAHTLLARAYVLATELGVKQRSEATWVAADRALSAARAGGDPQPIGEAARVLAITMRRAGRTQAAVSLLSRTAASLDADRGTPSPQALAARACLLMTGAYTAAAARQRTTALDLLAEAEETTRRIPQHAARTGLFVINASLDECAMYRISTFTALGTPDDALPYAARIVPARLPTTERQARYLTDTARMWNHIGDPARTYAALRALERLAPEEARRPSLRLVTTDLLYSPHHLPGLRDFATRTGALPG</sequence>
<name>A0ABU2LG07_9ACTN</name>
<evidence type="ECO:0000313" key="3">
    <source>
        <dbReference type="Proteomes" id="UP001183388"/>
    </source>
</evidence>